<proteinExistence type="predicted"/>
<dbReference type="EMBL" id="UOET01000284">
    <property type="protein sequence ID" value="VAW28761.1"/>
    <property type="molecule type" value="Genomic_DNA"/>
</dbReference>
<dbReference type="AlphaFoldDB" id="A0A3B0UCS1"/>
<sequence length="50" mass="5820">LEIKRALTNENTTQDVQFNPSKEFFFGFSIFNNAAIAHMIKTNLILKFKK</sequence>
<name>A0A3B0UCS1_9ZZZZ</name>
<feature type="transmembrane region" description="Helical" evidence="1">
    <location>
        <begin position="24"/>
        <end position="46"/>
    </location>
</feature>
<keyword evidence="1" id="KW-0472">Membrane</keyword>
<reference evidence="2" key="1">
    <citation type="submission" date="2018-06" db="EMBL/GenBank/DDBJ databases">
        <authorList>
            <person name="Zhirakovskaya E."/>
        </authorList>
    </citation>
    <scope>NUCLEOTIDE SEQUENCE</scope>
</reference>
<keyword evidence="1" id="KW-0812">Transmembrane</keyword>
<protein>
    <submittedName>
        <fullName evidence="2">Uncharacterized protein</fullName>
    </submittedName>
</protein>
<keyword evidence="1" id="KW-1133">Transmembrane helix</keyword>
<evidence type="ECO:0000313" key="2">
    <source>
        <dbReference type="EMBL" id="VAW28761.1"/>
    </source>
</evidence>
<accession>A0A3B0UCS1</accession>
<organism evidence="2">
    <name type="scientific">hydrothermal vent metagenome</name>
    <dbReference type="NCBI Taxonomy" id="652676"/>
    <lineage>
        <taxon>unclassified sequences</taxon>
        <taxon>metagenomes</taxon>
        <taxon>ecological metagenomes</taxon>
    </lineage>
</organism>
<evidence type="ECO:0000256" key="1">
    <source>
        <dbReference type="SAM" id="Phobius"/>
    </source>
</evidence>
<gene>
    <name evidence="2" type="ORF">MNBD_BACTEROID07-810</name>
</gene>
<feature type="non-terminal residue" evidence="2">
    <location>
        <position position="1"/>
    </location>
</feature>